<keyword evidence="4" id="KW-1185">Reference proteome</keyword>
<dbReference type="Gene3D" id="1.10.530.10">
    <property type="match status" value="1"/>
</dbReference>
<sequence>MSWADSIMNFPINETYSPQPITLNEAIHHPQTIRPTTNKENSHIHLKGKDFFNFYIKDKPKGIVRDFYIWQYLTENTLNSQEINEAYRLLNAKNPYLRRALDKLGKTEKLPHDIECAKMNFKTALKQDNSCLALAVRNKLSSFKTLPSKEVDIISARLAKTHKDTVRAIKVLHSSNRTKDIFKENSLVFAMVYHALNAEEKHKMSTDTPAKDLERLSNYKTNGFYSIVNAIIIDSKLHNLKAALLQSNITQAPHNTLFLLGINELRFGSKDKALTYFKRAQNASNTPFFIDRALFWQYLVTKDKKYLEQLLTSKQANIFSIYASQTLKKPPSFVIINTLPSLALTNPPFDTNDPYVWQNISSTMISGNDPVALAKTIPYFSYKDTMPQLAYVMQKIDKYSTNYYITPYEGLIQWKNTEEQSFVFSIAKQESHFIPTLISRSFALGIMQIMPANVKPFAKEMGLKEITYNDLFNPKIAFEMGRHFINQLQKEYKNPLFVAYAYNGGPGFLRRLLAKNELFLKNREYEPWLSMELIPYEESRFYGMKIIANFIIYEKLFGRDIQLQNLLDKTLIYHNPLITK</sequence>
<comment type="caution">
    <text evidence="3">The sequence shown here is derived from an EMBL/GenBank/DDBJ whole genome shotgun (WGS) entry which is preliminary data.</text>
</comment>
<evidence type="ECO:0000259" key="2">
    <source>
        <dbReference type="Pfam" id="PF01464"/>
    </source>
</evidence>
<evidence type="ECO:0000313" key="4">
    <source>
        <dbReference type="Proteomes" id="UP000256424"/>
    </source>
</evidence>
<gene>
    <name evidence="3" type="ORF">CQA66_07605</name>
</gene>
<dbReference type="InterPro" id="IPR008258">
    <property type="entry name" value="Transglycosylase_SLT_dom_1"/>
</dbReference>
<accession>A0A3D8J025</accession>
<comment type="similarity">
    <text evidence="1">Belongs to the transglycosylase Slt family.</text>
</comment>
<dbReference type="PANTHER" id="PTHR37423:SF2">
    <property type="entry name" value="MEMBRANE-BOUND LYTIC MUREIN TRANSGLYCOSYLASE C"/>
    <property type="match status" value="1"/>
</dbReference>
<dbReference type="SUPFAM" id="SSF53955">
    <property type="entry name" value="Lysozyme-like"/>
    <property type="match status" value="1"/>
</dbReference>
<dbReference type="Proteomes" id="UP000256424">
    <property type="component" value="Unassembled WGS sequence"/>
</dbReference>
<dbReference type="EMBL" id="NXLW01000016">
    <property type="protein sequence ID" value="RDU70879.1"/>
    <property type="molecule type" value="Genomic_DNA"/>
</dbReference>
<protein>
    <submittedName>
        <fullName evidence="3">Lytic transglycosylase domain-containing protein</fullName>
    </submittedName>
</protein>
<dbReference type="PANTHER" id="PTHR37423">
    <property type="entry name" value="SOLUBLE LYTIC MUREIN TRANSGLYCOSYLASE-RELATED"/>
    <property type="match status" value="1"/>
</dbReference>
<feature type="domain" description="Transglycosylase SLT" evidence="2">
    <location>
        <begin position="413"/>
        <end position="516"/>
    </location>
</feature>
<organism evidence="3 4">
    <name type="scientific">Helicobacter aurati</name>
    <dbReference type="NCBI Taxonomy" id="137778"/>
    <lineage>
        <taxon>Bacteria</taxon>
        <taxon>Pseudomonadati</taxon>
        <taxon>Campylobacterota</taxon>
        <taxon>Epsilonproteobacteria</taxon>
        <taxon>Campylobacterales</taxon>
        <taxon>Helicobacteraceae</taxon>
        <taxon>Helicobacter</taxon>
    </lineage>
</organism>
<dbReference type="InterPro" id="IPR023346">
    <property type="entry name" value="Lysozyme-like_dom_sf"/>
</dbReference>
<name>A0A3D8J025_9HELI</name>
<dbReference type="Pfam" id="PF01464">
    <property type="entry name" value="SLT"/>
    <property type="match status" value="1"/>
</dbReference>
<dbReference type="CDD" id="cd13401">
    <property type="entry name" value="Slt70-like"/>
    <property type="match status" value="1"/>
</dbReference>
<evidence type="ECO:0000313" key="3">
    <source>
        <dbReference type="EMBL" id="RDU70879.1"/>
    </source>
</evidence>
<evidence type="ECO:0000256" key="1">
    <source>
        <dbReference type="ARBA" id="ARBA00007734"/>
    </source>
</evidence>
<dbReference type="AlphaFoldDB" id="A0A3D8J025"/>
<reference evidence="3 4" key="1">
    <citation type="submission" date="2018-04" db="EMBL/GenBank/DDBJ databases">
        <title>Novel Campyloabacter and Helicobacter Species and Strains.</title>
        <authorList>
            <person name="Mannion A.J."/>
            <person name="Shen Z."/>
            <person name="Fox J.G."/>
        </authorList>
    </citation>
    <scope>NUCLEOTIDE SEQUENCE [LARGE SCALE GENOMIC DNA]</scope>
    <source>
        <strain evidence="3 4">MIT 97-5075</strain>
    </source>
</reference>
<proteinExistence type="inferred from homology"/>
<dbReference type="OrthoDB" id="5525175at2"/>